<accession>A0A2K9MHA2</accession>
<dbReference type="InterPro" id="IPR027417">
    <property type="entry name" value="P-loop_NTPase"/>
</dbReference>
<dbReference type="InterPro" id="IPR024628">
    <property type="entry name" value="Sulfotransferase_Stf0_dom"/>
</dbReference>
<organism evidence="2 3">
    <name type="scientific">Paracoccus jeotgali</name>
    <dbReference type="NCBI Taxonomy" id="2065379"/>
    <lineage>
        <taxon>Bacteria</taxon>
        <taxon>Pseudomonadati</taxon>
        <taxon>Pseudomonadota</taxon>
        <taxon>Alphaproteobacteria</taxon>
        <taxon>Rhodobacterales</taxon>
        <taxon>Paracoccaceae</taxon>
        <taxon>Paracoccus</taxon>
    </lineage>
</organism>
<feature type="domain" description="Sulphotransferase Stf0" evidence="1">
    <location>
        <begin position="127"/>
        <end position="254"/>
    </location>
</feature>
<dbReference type="Pfam" id="PF09037">
    <property type="entry name" value="Sulphotransf"/>
    <property type="match status" value="1"/>
</dbReference>
<dbReference type="SUPFAM" id="SSF52540">
    <property type="entry name" value="P-loop containing nucleoside triphosphate hydrolases"/>
    <property type="match status" value="1"/>
</dbReference>
<protein>
    <recommendedName>
        <fullName evidence="1">Sulphotransferase Stf0 domain-containing protein</fullName>
    </recommendedName>
</protein>
<dbReference type="Gene3D" id="3.40.50.300">
    <property type="entry name" value="P-loop containing nucleotide triphosphate hydrolases"/>
    <property type="match status" value="1"/>
</dbReference>
<dbReference type="EMBL" id="CP025583">
    <property type="protein sequence ID" value="AUM74990.1"/>
    <property type="molecule type" value="Genomic_DNA"/>
</dbReference>
<evidence type="ECO:0000313" key="2">
    <source>
        <dbReference type="EMBL" id="AUM74990.1"/>
    </source>
</evidence>
<sequence length="269" mass="29561">MRTTDFLIKGNVHETGIASHFQGRTRYRVDTPLFPTPLTVLLFTNRCGSNLFGDYLRGTGRIAGLTESLNHQEVVRRATASGIANYPDYFASQVNEALQDGPTHYGVKASAGQLAMLQRWNITGMFNGLVVLRVVRENLLAQAVSMLIASQTGKWASFVTGADKAPPEYDFDGIVKWLNRFNQENGAGQLLTASLGVPHLTVTYEVFRDDPLPWVQSALRLLGQDVDGVTVAPPSLSKQADATNHAFRERFRADLVERMRGGGPELGLI</sequence>
<reference evidence="3" key="1">
    <citation type="submission" date="2017-12" db="EMBL/GenBank/DDBJ databases">
        <title>Genomic analysis of Paracoccus sp. CBA4604.</title>
        <authorList>
            <person name="Roh S.W."/>
            <person name="Kim J.Y."/>
            <person name="Kim J.S."/>
        </authorList>
    </citation>
    <scope>NUCLEOTIDE SEQUENCE [LARGE SCALE GENOMIC DNA]</scope>
    <source>
        <strain evidence="3">CBA4604</strain>
    </source>
</reference>
<evidence type="ECO:0000313" key="3">
    <source>
        <dbReference type="Proteomes" id="UP000234882"/>
    </source>
</evidence>
<dbReference type="Proteomes" id="UP000234882">
    <property type="component" value="Chromosome"/>
</dbReference>
<dbReference type="AlphaFoldDB" id="A0A2K9MHA2"/>
<proteinExistence type="predicted"/>
<name>A0A2K9MHA2_9RHOB</name>
<dbReference type="RefSeq" id="WP_101500335.1">
    <property type="nucleotide sequence ID" value="NZ_CP025583.1"/>
</dbReference>
<gene>
    <name evidence="2" type="ORF">CYR75_12500</name>
</gene>
<dbReference type="KEGG" id="paru:CYR75_12500"/>
<keyword evidence="3" id="KW-1185">Reference proteome</keyword>
<dbReference type="OrthoDB" id="5562925at2"/>
<evidence type="ECO:0000259" key="1">
    <source>
        <dbReference type="Pfam" id="PF09037"/>
    </source>
</evidence>